<protein>
    <submittedName>
        <fullName evidence="1">Uncharacterized protein</fullName>
    </submittedName>
</protein>
<keyword evidence="2" id="KW-1185">Reference proteome</keyword>
<evidence type="ECO:0000313" key="2">
    <source>
        <dbReference type="Proteomes" id="UP000299102"/>
    </source>
</evidence>
<reference evidence="1 2" key="1">
    <citation type="journal article" date="2019" name="Commun. Biol.">
        <title>The bagworm genome reveals a unique fibroin gene that provides high tensile strength.</title>
        <authorList>
            <person name="Kono N."/>
            <person name="Nakamura H."/>
            <person name="Ohtoshi R."/>
            <person name="Tomita M."/>
            <person name="Numata K."/>
            <person name="Arakawa K."/>
        </authorList>
    </citation>
    <scope>NUCLEOTIDE SEQUENCE [LARGE SCALE GENOMIC DNA]</scope>
</reference>
<evidence type="ECO:0000313" key="1">
    <source>
        <dbReference type="EMBL" id="GBP30317.1"/>
    </source>
</evidence>
<name>A0A4C1UWB8_EUMVA</name>
<dbReference type="AlphaFoldDB" id="A0A4C1UWB8"/>
<proteinExistence type="predicted"/>
<dbReference type="EMBL" id="BGZK01000231">
    <property type="protein sequence ID" value="GBP30317.1"/>
    <property type="molecule type" value="Genomic_DNA"/>
</dbReference>
<comment type="caution">
    <text evidence="1">The sequence shown here is derived from an EMBL/GenBank/DDBJ whole genome shotgun (WGS) entry which is preliminary data.</text>
</comment>
<organism evidence="1 2">
    <name type="scientific">Eumeta variegata</name>
    <name type="common">Bagworm moth</name>
    <name type="synonym">Eumeta japonica</name>
    <dbReference type="NCBI Taxonomy" id="151549"/>
    <lineage>
        <taxon>Eukaryota</taxon>
        <taxon>Metazoa</taxon>
        <taxon>Ecdysozoa</taxon>
        <taxon>Arthropoda</taxon>
        <taxon>Hexapoda</taxon>
        <taxon>Insecta</taxon>
        <taxon>Pterygota</taxon>
        <taxon>Neoptera</taxon>
        <taxon>Endopterygota</taxon>
        <taxon>Lepidoptera</taxon>
        <taxon>Glossata</taxon>
        <taxon>Ditrysia</taxon>
        <taxon>Tineoidea</taxon>
        <taxon>Psychidae</taxon>
        <taxon>Oiketicinae</taxon>
        <taxon>Eumeta</taxon>
    </lineage>
</organism>
<accession>A0A4C1UWB8</accession>
<dbReference type="Proteomes" id="UP000299102">
    <property type="component" value="Unassembled WGS sequence"/>
</dbReference>
<gene>
    <name evidence="1" type="ORF">EVAR_27931_1</name>
</gene>
<sequence length="80" mass="8865">MCRFPEYYIPDNLLGGPSPASNLLLHSPDLNSVMTIPSASYHGHLSLELVVQIYHNDRIELDKRRVFTFPIASNVIAAAG</sequence>